<dbReference type="InterPro" id="IPR036736">
    <property type="entry name" value="ACP-like_sf"/>
</dbReference>
<dbReference type="AlphaFoldDB" id="A0A413R7D4"/>
<name>A0A413R7D4_9FIRM</name>
<dbReference type="Proteomes" id="UP000284779">
    <property type="component" value="Unassembled WGS sequence"/>
</dbReference>
<evidence type="ECO:0000313" key="4">
    <source>
        <dbReference type="EMBL" id="RHA80216.1"/>
    </source>
</evidence>
<dbReference type="Proteomes" id="UP000285740">
    <property type="component" value="Unassembled WGS sequence"/>
</dbReference>
<dbReference type="RefSeq" id="WP_005363783.1">
    <property type="nucleotide sequence ID" value="NZ_CABJDQ010000008.1"/>
</dbReference>
<feature type="domain" description="Carrier" evidence="1">
    <location>
        <begin position="4"/>
        <end position="52"/>
    </location>
</feature>
<protein>
    <submittedName>
        <fullName evidence="2">Acyl carrier protein</fullName>
    </submittedName>
</protein>
<dbReference type="GeneID" id="66467762"/>
<dbReference type="Proteomes" id="UP000286186">
    <property type="component" value="Unassembled WGS sequence"/>
</dbReference>
<proteinExistence type="predicted"/>
<dbReference type="EMBL" id="QSFD01000007">
    <property type="protein sequence ID" value="RHA18015.1"/>
    <property type="molecule type" value="Genomic_DNA"/>
</dbReference>
<evidence type="ECO:0000313" key="10">
    <source>
        <dbReference type="Proteomes" id="UP000285740"/>
    </source>
</evidence>
<dbReference type="EMBL" id="QSFO01000009">
    <property type="protein sequence ID" value="RHA53746.1"/>
    <property type="molecule type" value="Genomic_DNA"/>
</dbReference>
<evidence type="ECO:0000259" key="1">
    <source>
        <dbReference type="Pfam" id="PF00550"/>
    </source>
</evidence>
<dbReference type="Gene3D" id="1.10.1200.10">
    <property type="entry name" value="ACP-like"/>
    <property type="match status" value="1"/>
</dbReference>
<keyword evidence="9" id="KW-1185">Reference proteome</keyword>
<reference evidence="7 8" key="1">
    <citation type="submission" date="2018-08" db="EMBL/GenBank/DDBJ databases">
        <title>A genome reference for cultivated species of the human gut microbiota.</title>
        <authorList>
            <person name="Zou Y."/>
            <person name="Xue W."/>
            <person name="Luo G."/>
        </authorList>
    </citation>
    <scope>NUCLEOTIDE SEQUENCE [LARGE SCALE GENOMIC DNA]</scope>
    <source>
        <strain evidence="6 7">AF37-4</strain>
        <strain evidence="5 11">AM23-22</strain>
        <strain evidence="4 10">AM42-30</strain>
        <strain evidence="3 8">AM43-2</strain>
        <strain evidence="2 9">AM44-11BH</strain>
    </source>
</reference>
<dbReference type="EMBL" id="QRHR01000008">
    <property type="protein sequence ID" value="RHF88133.1"/>
    <property type="molecule type" value="Genomic_DNA"/>
</dbReference>
<accession>A0A413R7D4</accession>
<evidence type="ECO:0000313" key="7">
    <source>
        <dbReference type="Proteomes" id="UP000283314"/>
    </source>
</evidence>
<evidence type="ECO:0000313" key="8">
    <source>
        <dbReference type="Proteomes" id="UP000284598"/>
    </source>
</evidence>
<sequence>MRNDIVEILCDINPLLDPDDEDMSIAEFLESKQLMELIARLEDHFDIDIPYDDRNEDNFYSVDTIIELLERLQ</sequence>
<gene>
    <name evidence="6" type="ORF">DW018_10960</name>
    <name evidence="5" type="ORF">DW652_08860</name>
    <name evidence="4" type="ORF">DW918_06900</name>
    <name evidence="3" type="ORF">DW929_08865</name>
    <name evidence="2" type="ORF">DW944_08055</name>
</gene>
<organism evidence="2 9">
    <name type="scientific">Eubacterium ventriosum</name>
    <dbReference type="NCBI Taxonomy" id="39496"/>
    <lineage>
        <taxon>Bacteria</taxon>
        <taxon>Bacillati</taxon>
        <taxon>Bacillota</taxon>
        <taxon>Clostridia</taxon>
        <taxon>Eubacteriales</taxon>
        <taxon>Eubacteriaceae</taxon>
        <taxon>Eubacterium</taxon>
    </lineage>
</organism>
<dbReference type="Pfam" id="PF00550">
    <property type="entry name" value="PP-binding"/>
    <property type="match status" value="1"/>
</dbReference>
<evidence type="ECO:0000313" key="5">
    <source>
        <dbReference type="EMBL" id="RHF88133.1"/>
    </source>
</evidence>
<evidence type="ECO:0000313" key="11">
    <source>
        <dbReference type="Proteomes" id="UP000286186"/>
    </source>
</evidence>
<evidence type="ECO:0000313" key="9">
    <source>
        <dbReference type="Proteomes" id="UP000284779"/>
    </source>
</evidence>
<dbReference type="InterPro" id="IPR009081">
    <property type="entry name" value="PP-bd_ACP"/>
</dbReference>
<evidence type="ECO:0000313" key="6">
    <source>
        <dbReference type="EMBL" id="RHL43615.1"/>
    </source>
</evidence>
<dbReference type="Proteomes" id="UP000284598">
    <property type="component" value="Unassembled WGS sequence"/>
</dbReference>
<dbReference type="EMBL" id="QSFV01000019">
    <property type="protein sequence ID" value="RHA80216.1"/>
    <property type="molecule type" value="Genomic_DNA"/>
</dbReference>
<dbReference type="Proteomes" id="UP000283314">
    <property type="component" value="Unassembled WGS sequence"/>
</dbReference>
<dbReference type="EMBL" id="QROT01000008">
    <property type="protein sequence ID" value="RHL43615.1"/>
    <property type="molecule type" value="Genomic_DNA"/>
</dbReference>
<dbReference type="SUPFAM" id="SSF47336">
    <property type="entry name" value="ACP-like"/>
    <property type="match status" value="1"/>
</dbReference>
<evidence type="ECO:0000313" key="2">
    <source>
        <dbReference type="EMBL" id="RHA18015.1"/>
    </source>
</evidence>
<comment type="caution">
    <text evidence="2">The sequence shown here is derived from an EMBL/GenBank/DDBJ whole genome shotgun (WGS) entry which is preliminary data.</text>
</comment>
<evidence type="ECO:0000313" key="3">
    <source>
        <dbReference type="EMBL" id="RHA53746.1"/>
    </source>
</evidence>